<feature type="domain" description="CCAAT-binding factor" evidence="7">
    <location>
        <begin position="474"/>
        <end position="627"/>
    </location>
</feature>
<evidence type="ECO:0000259" key="8">
    <source>
        <dbReference type="Pfam" id="PF07540"/>
    </source>
</evidence>
<dbReference type="SUPFAM" id="SSF48371">
    <property type="entry name" value="ARM repeat"/>
    <property type="match status" value="1"/>
</dbReference>
<evidence type="ECO:0000256" key="5">
    <source>
        <dbReference type="PIRNR" id="PIRNR028977"/>
    </source>
</evidence>
<organism evidence="9 10">
    <name type="scientific">Cotesia glomerata</name>
    <name type="common">Lepidopteran parasitic wasp</name>
    <name type="synonym">Apanteles glomeratus</name>
    <dbReference type="NCBI Taxonomy" id="32391"/>
    <lineage>
        <taxon>Eukaryota</taxon>
        <taxon>Metazoa</taxon>
        <taxon>Ecdysozoa</taxon>
        <taxon>Arthropoda</taxon>
        <taxon>Hexapoda</taxon>
        <taxon>Insecta</taxon>
        <taxon>Pterygota</taxon>
        <taxon>Neoptera</taxon>
        <taxon>Endopterygota</taxon>
        <taxon>Hymenoptera</taxon>
        <taxon>Apocrita</taxon>
        <taxon>Ichneumonoidea</taxon>
        <taxon>Braconidae</taxon>
        <taxon>Microgastrinae</taxon>
        <taxon>Cotesia</taxon>
    </lineage>
</organism>
<keyword evidence="10" id="KW-1185">Reference proteome</keyword>
<evidence type="ECO:0000259" key="7">
    <source>
        <dbReference type="Pfam" id="PF03914"/>
    </source>
</evidence>
<dbReference type="Pfam" id="PF03914">
    <property type="entry name" value="CBF"/>
    <property type="match status" value="1"/>
</dbReference>
<comment type="similarity">
    <text evidence="2 5">Belongs to the CBF/MAK21 family.</text>
</comment>
<dbReference type="PANTHER" id="PTHR14428">
    <property type="entry name" value="NUCLEOLAR COMPLEX PROTEIN 3"/>
    <property type="match status" value="1"/>
</dbReference>
<comment type="caution">
    <text evidence="9">The sequence shown here is derived from an EMBL/GenBank/DDBJ whole genome shotgun (WGS) entry which is preliminary data.</text>
</comment>
<keyword evidence="4" id="KW-0539">Nucleus</keyword>
<evidence type="ECO:0000256" key="6">
    <source>
        <dbReference type="SAM" id="Coils"/>
    </source>
</evidence>
<dbReference type="GO" id="GO:0006270">
    <property type="term" value="P:DNA replication initiation"/>
    <property type="evidence" value="ECO:0007669"/>
    <property type="project" value="TreeGrafter"/>
</dbReference>
<dbReference type="InterPro" id="IPR011501">
    <property type="entry name" value="Noc3_N"/>
</dbReference>
<evidence type="ECO:0000313" key="9">
    <source>
        <dbReference type="EMBL" id="KAH0550275.1"/>
    </source>
</evidence>
<dbReference type="InterPro" id="IPR011989">
    <property type="entry name" value="ARM-like"/>
</dbReference>
<gene>
    <name evidence="9" type="ORF">KQX54_018527</name>
</gene>
<protein>
    <recommendedName>
        <fullName evidence="5">Nucleolar complex protein 3 homolog</fullName>
        <shortName evidence="5">NOC3 protein homolog</shortName>
    </recommendedName>
</protein>
<dbReference type="PIRSF" id="PIRSF028977">
    <property type="entry name" value="Nucleolar_complex_p3"/>
    <property type="match status" value="1"/>
</dbReference>
<dbReference type="InterPro" id="IPR016903">
    <property type="entry name" value="Nucleolar_cplx-assoc_3"/>
</dbReference>
<dbReference type="InterPro" id="IPR016024">
    <property type="entry name" value="ARM-type_fold"/>
</dbReference>
<name>A0AAV7IDC0_COTGL</name>
<comment type="subcellular location">
    <subcellularLocation>
        <location evidence="1 5">Nucleus</location>
        <location evidence="1 5">Nucleolus</location>
    </subcellularLocation>
</comment>
<accession>A0AAV7IDC0</accession>
<dbReference type="GO" id="GO:0003682">
    <property type="term" value="F:chromatin binding"/>
    <property type="evidence" value="ECO:0007669"/>
    <property type="project" value="TreeGrafter"/>
</dbReference>
<dbReference type="EMBL" id="JAHXZJ010001864">
    <property type="protein sequence ID" value="KAH0550275.1"/>
    <property type="molecule type" value="Genomic_DNA"/>
</dbReference>
<proteinExistence type="inferred from homology"/>
<dbReference type="InterPro" id="IPR005612">
    <property type="entry name" value="CCAAT-binding_factor"/>
</dbReference>
<reference evidence="9 10" key="1">
    <citation type="journal article" date="2021" name="J. Hered.">
        <title>A chromosome-level genome assembly of the parasitoid wasp, Cotesia glomerata (Hymenoptera: Braconidae).</title>
        <authorList>
            <person name="Pinto B.J."/>
            <person name="Weis J.J."/>
            <person name="Gamble T."/>
            <person name="Ode P.J."/>
            <person name="Paul R."/>
            <person name="Zaspel J.M."/>
        </authorList>
    </citation>
    <scope>NUCLEOTIDE SEQUENCE [LARGE SCALE GENOMIC DNA]</scope>
    <source>
        <strain evidence="9">CgM1</strain>
    </source>
</reference>
<feature type="domain" description="Nucleolar complex-associated protein 3 N-terminal" evidence="8">
    <location>
        <begin position="136"/>
        <end position="228"/>
    </location>
</feature>
<keyword evidence="3 6" id="KW-0175">Coiled coil</keyword>
<dbReference type="GO" id="GO:0005730">
    <property type="term" value="C:nucleolus"/>
    <property type="evidence" value="ECO:0007669"/>
    <property type="project" value="UniProtKB-SubCell"/>
</dbReference>
<evidence type="ECO:0000256" key="4">
    <source>
        <dbReference type="ARBA" id="ARBA00023242"/>
    </source>
</evidence>
<evidence type="ECO:0000256" key="2">
    <source>
        <dbReference type="ARBA" id="ARBA00007797"/>
    </source>
</evidence>
<feature type="coiled-coil region" evidence="6">
    <location>
        <begin position="31"/>
        <end position="101"/>
    </location>
</feature>
<dbReference type="Pfam" id="PF07540">
    <property type="entry name" value="NOC3p"/>
    <property type="match status" value="1"/>
</dbReference>
<dbReference type="Proteomes" id="UP000826195">
    <property type="component" value="Unassembled WGS sequence"/>
</dbReference>
<evidence type="ECO:0000256" key="3">
    <source>
        <dbReference type="ARBA" id="ARBA00023054"/>
    </source>
</evidence>
<dbReference type="PANTHER" id="PTHR14428:SF5">
    <property type="entry name" value="NUCLEOLAR COMPLEX PROTEIN 3 HOMOLOG"/>
    <property type="match status" value="1"/>
</dbReference>
<dbReference type="Gene3D" id="1.25.10.10">
    <property type="entry name" value="Leucine-rich Repeat Variant"/>
    <property type="match status" value="1"/>
</dbReference>
<sequence length="719" mass="83149">MAVKTSKKISKINSDSKKIKVKKASKRKFDEELIEDKYEEVREKINENEGNKRIRFLLPLKTKDGSIKKQVIEEDIEDEEEEEKFNENENIEEEVENDSDNEFIETFQMKKQNVKVKKDMSEIELMAHRRKLLNERKIKIGLTASTLLENPEIKVKNFTVLLDFMEEKTPGIYITVKKLAAVSLLEVFKDILPSYHLYQLKQEGVKLKKDTFNLQNYEASLLKYYKMYLQKLEKLAGKLRPKKGDHRIVPEPELQLGEVAITCMCDLLATHPYFNYSSNIVCFLIPYLNNKYPKVREIVAKCFSQIFKEDKKLELTLTIVRKLNQLIKAKEYSLHTEALSVLLSLRIRNVNLDKERDEELKQKKLQNHKSRILALSKRERKRNKKLQEVEKELLETKAEENKAQAEKVLTEIISIVFTIYFKVIKTFPNSKILSSCLEGLAKFAHCINLDFYQDLVNAINKLLANGNLGLRERLHCIQTVFTILSGHGSALTIDPHRFYLHLYKILPDVHMARNEENCEILVHCLTQALINRRKKVTQARLNSFIKRILMVTLQLQHHGSLGLLGVVKKLLQLCKTTEILLDTDSSAGEGLYQPELDDPEYCNAHRTAAWELVALQRHYHSIVQKMAKNLACNVPTSGEGSLIPEIGKLSAEELYSQYNPSEVAFNPAVSVPKKNVGKSSISFRGHFIDTKFNDYIEKNKDKPSEITTNLDFYEALQME</sequence>
<feature type="coiled-coil region" evidence="6">
    <location>
        <begin position="379"/>
        <end position="411"/>
    </location>
</feature>
<evidence type="ECO:0000313" key="10">
    <source>
        <dbReference type="Proteomes" id="UP000826195"/>
    </source>
</evidence>
<evidence type="ECO:0000256" key="1">
    <source>
        <dbReference type="ARBA" id="ARBA00004604"/>
    </source>
</evidence>
<dbReference type="AlphaFoldDB" id="A0AAV7IDC0"/>